<dbReference type="InterPro" id="IPR038482">
    <property type="entry name" value="Tp34-type_sf"/>
</dbReference>
<reference evidence="4" key="1">
    <citation type="submission" date="2020-10" db="EMBL/GenBank/DDBJ databases">
        <title>Connecting structure to function with the recovery of over 1000 high-quality activated sludge metagenome-assembled genomes encoding full-length rRNA genes using long-read sequencing.</title>
        <authorList>
            <person name="Singleton C.M."/>
            <person name="Petriglieri F."/>
            <person name="Kristensen J.M."/>
            <person name="Kirkegaard R.H."/>
            <person name="Michaelsen T.Y."/>
            <person name="Andersen M.H."/>
            <person name="Karst S.M."/>
            <person name="Dueholm M.S."/>
            <person name="Nielsen P.H."/>
            <person name="Albertsen M."/>
        </authorList>
    </citation>
    <scope>NUCLEOTIDE SEQUENCE</scope>
    <source>
        <strain evidence="4">Hirt_18-Q3-R61-65_BATAC.395</strain>
    </source>
</reference>
<dbReference type="Pfam" id="PF10634">
    <property type="entry name" value="Iron_transport"/>
    <property type="match status" value="1"/>
</dbReference>
<feature type="chain" id="PRO_5038911533" evidence="3">
    <location>
        <begin position="27"/>
        <end position="184"/>
    </location>
</feature>
<accession>A0A9D7PSS7</accession>
<proteinExistence type="inferred from homology"/>
<organism evidence="4 5">
    <name type="scientific">Candidatus Proximibacter danicus</name>
    <dbReference type="NCBI Taxonomy" id="2954365"/>
    <lineage>
        <taxon>Bacteria</taxon>
        <taxon>Pseudomonadati</taxon>
        <taxon>Pseudomonadota</taxon>
        <taxon>Betaproteobacteria</taxon>
        <taxon>Candidatus Proximibacter</taxon>
    </lineage>
</organism>
<evidence type="ECO:0000256" key="3">
    <source>
        <dbReference type="SAM" id="SignalP"/>
    </source>
</evidence>
<comment type="caution">
    <text evidence="4">The sequence shown here is derived from an EMBL/GenBank/DDBJ whole genome shotgun (WGS) entry which is preliminary data.</text>
</comment>
<sequence length="184" mass="20227">MLFIKKLTSTLVLVAAMATASTSALALEYPIGVPQQKAGMEIAAVYLQPVEMEPEGHMRKASESDIHIEADIHALANNPNGFEEGAWIPYLIVKFEVSKIGGDFKVAGDFMPMVANDGPHYGDNVKLAGPGKYKVKYTILPPSENKHAHFGRHTDRATGVRPWFKPFEVEYEFTYVGIGKKGGY</sequence>
<keyword evidence="2 3" id="KW-0732">Signal</keyword>
<evidence type="ECO:0000313" key="4">
    <source>
        <dbReference type="EMBL" id="MBK8524982.1"/>
    </source>
</evidence>
<name>A0A9D7PSS7_9PROT</name>
<evidence type="ECO:0000256" key="1">
    <source>
        <dbReference type="ARBA" id="ARBA00010013"/>
    </source>
</evidence>
<dbReference type="EMBL" id="JADJUC010000020">
    <property type="protein sequence ID" value="MBK8524982.1"/>
    <property type="molecule type" value="Genomic_DNA"/>
</dbReference>
<dbReference type="Proteomes" id="UP000886689">
    <property type="component" value="Unassembled WGS sequence"/>
</dbReference>
<dbReference type="InterPro" id="IPR018470">
    <property type="entry name" value="Metal-bd_Tp34-typ"/>
</dbReference>
<dbReference type="Gene3D" id="2.60.40.2480">
    <property type="entry name" value="Periplasmic metal-binding protein Tp34-type"/>
    <property type="match status" value="1"/>
</dbReference>
<comment type="similarity">
    <text evidence="1">Belongs to the UPF0423 family.</text>
</comment>
<evidence type="ECO:0000256" key="2">
    <source>
        <dbReference type="ARBA" id="ARBA00022729"/>
    </source>
</evidence>
<gene>
    <name evidence="4" type="ORF">IPL58_13510</name>
</gene>
<evidence type="ECO:0000313" key="5">
    <source>
        <dbReference type="Proteomes" id="UP000886689"/>
    </source>
</evidence>
<protein>
    <submittedName>
        <fullName evidence="4">Iron transporter</fullName>
    </submittedName>
</protein>
<dbReference type="PIRSF" id="PIRSF017018">
    <property type="entry name" value="Tp34"/>
    <property type="match status" value="1"/>
</dbReference>
<dbReference type="AlphaFoldDB" id="A0A9D7PSS7"/>
<feature type="signal peptide" evidence="3">
    <location>
        <begin position="1"/>
        <end position="26"/>
    </location>
</feature>